<dbReference type="GO" id="GO:0001228">
    <property type="term" value="F:DNA-binding transcription activator activity, RNA polymerase II-specific"/>
    <property type="evidence" value="ECO:0007669"/>
    <property type="project" value="TreeGrafter"/>
</dbReference>
<dbReference type="AlphaFoldDB" id="A0A9P4IDY2"/>
<dbReference type="OrthoDB" id="5386330at2759"/>
<dbReference type="PANTHER" id="PTHR47784:SF5">
    <property type="entry name" value="STEROL UPTAKE CONTROL PROTEIN 2"/>
    <property type="match status" value="1"/>
</dbReference>
<dbReference type="InterPro" id="IPR053157">
    <property type="entry name" value="Sterol_Uptake_Regulator"/>
</dbReference>
<evidence type="ECO:0000259" key="3">
    <source>
        <dbReference type="PROSITE" id="PS50048"/>
    </source>
</evidence>
<dbReference type="SMART" id="SM00066">
    <property type="entry name" value="GAL4"/>
    <property type="match status" value="1"/>
</dbReference>
<feature type="domain" description="Zn(2)-C6 fungal-type" evidence="3">
    <location>
        <begin position="13"/>
        <end position="43"/>
    </location>
</feature>
<organism evidence="4 5">
    <name type="scientific">Rhizodiscina lignyota</name>
    <dbReference type="NCBI Taxonomy" id="1504668"/>
    <lineage>
        <taxon>Eukaryota</taxon>
        <taxon>Fungi</taxon>
        <taxon>Dikarya</taxon>
        <taxon>Ascomycota</taxon>
        <taxon>Pezizomycotina</taxon>
        <taxon>Dothideomycetes</taxon>
        <taxon>Pleosporomycetidae</taxon>
        <taxon>Aulographales</taxon>
        <taxon>Rhizodiscinaceae</taxon>
        <taxon>Rhizodiscina</taxon>
    </lineage>
</organism>
<sequence>MPSRRQHTKSRHGCNTCKQRKVRCDQTRPICENCTRLKRECSYPETIISGPYTQSHEPSAASASSSKDAGFGDVSSITEESAQDLELLHHWTMHTSSTMTDHPGMEALWRSNVVVHSFSHRFLLHGLLSLAALHKGYEAYPPDRIRYTDLAKKHHDQALAQYIPLLGSVNEYNCHALFAQSSLVGGMSFGLMQLSNDDEYAPANIVRTMIGSFDLLRGVSVMIEQGQEWIKQGDLSPMIGLENLETILQSPEITGFDGGETFNPLLQQVHSIMPLYEAGAAGLSQEECNVAFTKAVQMLNRLKSLSEMIGNVLKMRSVLAWPALVDESFIRLLKAEDPMALIILSHFAAGLVQLDDIWWLKGIGVRLNNGLAGMIPPQWLPYLSNIS</sequence>
<evidence type="ECO:0000313" key="5">
    <source>
        <dbReference type="Proteomes" id="UP000799772"/>
    </source>
</evidence>
<gene>
    <name evidence="4" type="ORF">NA57DRAFT_55770</name>
</gene>
<evidence type="ECO:0000256" key="2">
    <source>
        <dbReference type="SAM" id="MobiDB-lite"/>
    </source>
</evidence>
<accession>A0A9P4IDY2</accession>
<name>A0A9P4IDY2_9PEZI</name>
<dbReference type="Pfam" id="PF11951">
    <property type="entry name" value="Fungal_trans_2"/>
    <property type="match status" value="1"/>
</dbReference>
<keyword evidence="5" id="KW-1185">Reference proteome</keyword>
<dbReference type="Pfam" id="PF00172">
    <property type="entry name" value="Zn_clus"/>
    <property type="match status" value="1"/>
</dbReference>
<dbReference type="Proteomes" id="UP000799772">
    <property type="component" value="Unassembled WGS sequence"/>
</dbReference>
<protein>
    <recommendedName>
        <fullName evidence="3">Zn(2)-C6 fungal-type domain-containing protein</fullName>
    </recommendedName>
</protein>
<dbReference type="GO" id="GO:0008270">
    <property type="term" value="F:zinc ion binding"/>
    <property type="evidence" value="ECO:0007669"/>
    <property type="project" value="InterPro"/>
</dbReference>
<evidence type="ECO:0000313" key="4">
    <source>
        <dbReference type="EMBL" id="KAF2099830.1"/>
    </source>
</evidence>
<dbReference type="InterPro" id="IPR036864">
    <property type="entry name" value="Zn2-C6_fun-type_DNA-bd_sf"/>
</dbReference>
<keyword evidence="1" id="KW-0539">Nucleus</keyword>
<dbReference type="EMBL" id="ML978125">
    <property type="protein sequence ID" value="KAF2099830.1"/>
    <property type="molecule type" value="Genomic_DNA"/>
</dbReference>
<dbReference type="Gene3D" id="4.10.240.10">
    <property type="entry name" value="Zn(2)-C6 fungal-type DNA-binding domain"/>
    <property type="match status" value="1"/>
</dbReference>
<dbReference type="CDD" id="cd00067">
    <property type="entry name" value="GAL4"/>
    <property type="match status" value="1"/>
</dbReference>
<comment type="caution">
    <text evidence="4">The sequence shown here is derived from an EMBL/GenBank/DDBJ whole genome shotgun (WGS) entry which is preliminary data.</text>
</comment>
<dbReference type="SUPFAM" id="SSF57701">
    <property type="entry name" value="Zn2/Cys6 DNA-binding domain"/>
    <property type="match status" value="1"/>
</dbReference>
<dbReference type="PROSITE" id="PS00463">
    <property type="entry name" value="ZN2_CY6_FUNGAL_1"/>
    <property type="match status" value="1"/>
</dbReference>
<dbReference type="InterPro" id="IPR021858">
    <property type="entry name" value="Fun_TF"/>
</dbReference>
<evidence type="ECO:0000256" key="1">
    <source>
        <dbReference type="ARBA" id="ARBA00023242"/>
    </source>
</evidence>
<dbReference type="InterPro" id="IPR001138">
    <property type="entry name" value="Zn2Cys6_DnaBD"/>
</dbReference>
<feature type="region of interest" description="Disordered" evidence="2">
    <location>
        <begin position="52"/>
        <end position="73"/>
    </location>
</feature>
<dbReference type="PANTHER" id="PTHR47784">
    <property type="entry name" value="STEROL UPTAKE CONTROL PROTEIN 2"/>
    <property type="match status" value="1"/>
</dbReference>
<dbReference type="PROSITE" id="PS50048">
    <property type="entry name" value="ZN2_CY6_FUNGAL_2"/>
    <property type="match status" value="1"/>
</dbReference>
<reference evidence="4" key="1">
    <citation type="journal article" date="2020" name="Stud. Mycol.">
        <title>101 Dothideomycetes genomes: a test case for predicting lifestyles and emergence of pathogens.</title>
        <authorList>
            <person name="Haridas S."/>
            <person name="Albert R."/>
            <person name="Binder M."/>
            <person name="Bloem J."/>
            <person name="Labutti K."/>
            <person name="Salamov A."/>
            <person name="Andreopoulos B."/>
            <person name="Baker S."/>
            <person name="Barry K."/>
            <person name="Bills G."/>
            <person name="Bluhm B."/>
            <person name="Cannon C."/>
            <person name="Castanera R."/>
            <person name="Culley D."/>
            <person name="Daum C."/>
            <person name="Ezra D."/>
            <person name="Gonzalez J."/>
            <person name="Henrissat B."/>
            <person name="Kuo A."/>
            <person name="Liang C."/>
            <person name="Lipzen A."/>
            <person name="Lutzoni F."/>
            <person name="Magnuson J."/>
            <person name="Mondo S."/>
            <person name="Nolan M."/>
            <person name="Ohm R."/>
            <person name="Pangilinan J."/>
            <person name="Park H.-J."/>
            <person name="Ramirez L."/>
            <person name="Alfaro M."/>
            <person name="Sun H."/>
            <person name="Tritt A."/>
            <person name="Yoshinaga Y."/>
            <person name="Zwiers L.-H."/>
            <person name="Turgeon B."/>
            <person name="Goodwin S."/>
            <person name="Spatafora J."/>
            <person name="Crous P."/>
            <person name="Grigoriev I."/>
        </authorList>
    </citation>
    <scope>NUCLEOTIDE SEQUENCE</scope>
    <source>
        <strain evidence="4">CBS 133067</strain>
    </source>
</reference>
<proteinExistence type="predicted"/>